<comment type="caution">
    <text evidence="2">The sequence shown here is derived from an EMBL/GenBank/DDBJ whole genome shotgun (WGS) entry which is preliminary data.</text>
</comment>
<keyword evidence="1" id="KW-1133">Transmembrane helix</keyword>
<feature type="transmembrane region" description="Helical" evidence="1">
    <location>
        <begin position="31"/>
        <end position="50"/>
    </location>
</feature>
<keyword evidence="3" id="KW-1185">Reference proteome</keyword>
<evidence type="ECO:0008006" key="4">
    <source>
        <dbReference type="Google" id="ProtNLM"/>
    </source>
</evidence>
<evidence type="ECO:0000313" key="3">
    <source>
        <dbReference type="Proteomes" id="UP000494161"/>
    </source>
</evidence>
<protein>
    <recommendedName>
        <fullName evidence="4">MFS transporter</fullName>
    </recommendedName>
</protein>
<sequence length="61" mass="6315">MIVTATFGARPVGALIGATLAARLGMDACLWLSSVGFAAQFVVLLTSPVARLRRQPETVAA</sequence>
<gene>
    <name evidence="2" type="ORF">LMG7053_04628</name>
</gene>
<dbReference type="EMBL" id="CADILJ010000059">
    <property type="protein sequence ID" value="CAB3955126.1"/>
    <property type="molecule type" value="Genomic_DNA"/>
</dbReference>
<evidence type="ECO:0000256" key="1">
    <source>
        <dbReference type="SAM" id="Phobius"/>
    </source>
</evidence>
<organism evidence="2 3">
    <name type="scientific">Achromobacter ruhlandii</name>
    <dbReference type="NCBI Taxonomy" id="72557"/>
    <lineage>
        <taxon>Bacteria</taxon>
        <taxon>Pseudomonadati</taxon>
        <taxon>Pseudomonadota</taxon>
        <taxon>Betaproteobacteria</taxon>
        <taxon>Burkholderiales</taxon>
        <taxon>Alcaligenaceae</taxon>
        <taxon>Achromobacter</taxon>
    </lineage>
</organism>
<accession>A0ABM8M0C5</accession>
<reference evidence="2 3" key="1">
    <citation type="submission" date="2020-04" db="EMBL/GenBank/DDBJ databases">
        <authorList>
            <person name="De Canck E."/>
        </authorList>
    </citation>
    <scope>NUCLEOTIDE SEQUENCE [LARGE SCALE GENOMIC DNA]</scope>
    <source>
        <strain evidence="2 3">LMG 7053</strain>
    </source>
</reference>
<name>A0ABM8M0C5_9BURK</name>
<keyword evidence="1" id="KW-0472">Membrane</keyword>
<evidence type="ECO:0000313" key="2">
    <source>
        <dbReference type="EMBL" id="CAB3955126.1"/>
    </source>
</evidence>
<keyword evidence="1" id="KW-0812">Transmembrane</keyword>
<dbReference type="Proteomes" id="UP000494161">
    <property type="component" value="Unassembled WGS sequence"/>
</dbReference>
<proteinExistence type="predicted"/>